<sequence>MAVVTGEKLKSLNSQLDDWRTACLDETDGWLQIYRDGLNYAFNNQLANKKLKDGWDPITANYIFPAMMQELAILSQRYTTVLARPTEDSDSQYADMWQSHLQWLYEEDLNMEEFLLRAALDAKIAGYSVAKTLWEPEPRNGWDIQNKRWIGRLRCALIRPEYFGSDPEAETLDEASYIFTARRAHKEWVKRRWPGHDEEIDAAANEDDAWNDRTQRIYDTIVITDKPDIGPNEGDQARLVSLLTGVKTARLNDDAREGQYVTIEEFHYQDYETRNGETRGDDIPEEELIQKGLAFREGTILRSNETGVALGPNNWPTKDGLTYKEPMYPRGRMILRIGETLLNPDTKDQIYPYERQPFVIGVNHLLPHTWRGLNNVEMARGLQDWVNISIQHLGAAVKHFGDPQWVVEEGAVEGAKTPRKLAQRIKSAAGKIIFVSKGKIDKIRREPAPALSTGVISTFTLMAQELRDQTGIQEVGLGRAQEGQQTKHEIVRLETNTRLRTALSHKLLDQFLVRLWRNIAELAQRNYEPERVLRVIGKRHAPTITEYNQGMADVRFDIQIEAGTKLPFDVEKKRMNLTEAMGILGPLPTLVERYLEASEIMNPEEVIAEWQQMQLQLQQQAQQQEAEGTPNAGTKTNTPSGGNTNTNTTEGA</sequence>
<evidence type="ECO:0008006" key="3">
    <source>
        <dbReference type="Google" id="ProtNLM"/>
    </source>
</evidence>
<dbReference type="AlphaFoldDB" id="A0A0F9U8B8"/>
<proteinExistence type="predicted"/>
<feature type="region of interest" description="Disordered" evidence="1">
    <location>
        <begin position="618"/>
        <end position="652"/>
    </location>
</feature>
<evidence type="ECO:0000256" key="1">
    <source>
        <dbReference type="SAM" id="MobiDB-lite"/>
    </source>
</evidence>
<name>A0A0F9U8B8_9ZZZZ</name>
<dbReference type="InterPro" id="IPR032427">
    <property type="entry name" value="P22_portal"/>
</dbReference>
<dbReference type="EMBL" id="LAZR01000183">
    <property type="protein sequence ID" value="KKN83602.1"/>
    <property type="molecule type" value="Genomic_DNA"/>
</dbReference>
<evidence type="ECO:0000313" key="2">
    <source>
        <dbReference type="EMBL" id="KKN83602.1"/>
    </source>
</evidence>
<dbReference type="Pfam" id="PF16510">
    <property type="entry name" value="P22_portal"/>
    <property type="match status" value="1"/>
</dbReference>
<organism evidence="2">
    <name type="scientific">marine sediment metagenome</name>
    <dbReference type="NCBI Taxonomy" id="412755"/>
    <lineage>
        <taxon>unclassified sequences</taxon>
        <taxon>metagenomes</taxon>
        <taxon>ecological metagenomes</taxon>
    </lineage>
</organism>
<reference evidence="2" key="1">
    <citation type="journal article" date="2015" name="Nature">
        <title>Complex archaea that bridge the gap between prokaryotes and eukaryotes.</title>
        <authorList>
            <person name="Spang A."/>
            <person name="Saw J.H."/>
            <person name="Jorgensen S.L."/>
            <person name="Zaremba-Niedzwiedzka K."/>
            <person name="Martijn J."/>
            <person name="Lind A.E."/>
            <person name="van Eijk R."/>
            <person name="Schleper C."/>
            <person name="Guy L."/>
            <person name="Ettema T.J."/>
        </authorList>
    </citation>
    <scope>NUCLEOTIDE SEQUENCE</scope>
</reference>
<comment type="caution">
    <text evidence="2">The sequence shown here is derived from an EMBL/GenBank/DDBJ whole genome shotgun (WGS) entry which is preliminary data.</text>
</comment>
<accession>A0A0F9U8B8</accession>
<gene>
    <name evidence="2" type="ORF">LCGC14_0298420</name>
</gene>
<protein>
    <recommendedName>
        <fullName evidence="3">Portal protein</fullName>
    </recommendedName>
</protein>